<dbReference type="EMBL" id="KQ947418">
    <property type="protein sequence ID" value="KUJ15351.1"/>
    <property type="molecule type" value="Genomic_DNA"/>
</dbReference>
<dbReference type="OrthoDB" id="5946976at2759"/>
<dbReference type="AlphaFoldDB" id="A0A194X597"/>
<gene>
    <name evidence="3" type="ORF">LY89DRAFT_698169</name>
</gene>
<name>A0A194X597_MOLSC</name>
<dbReference type="GeneID" id="28826688"/>
<organism evidence="3 4">
    <name type="scientific">Mollisia scopiformis</name>
    <name type="common">Conifer needle endophyte fungus</name>
    <name type="synonym">Phialocephala scopiformis</name>
    <dbReference type="NCBI Taxonomy" id="149040"/>
    <lineage>
        <taxon>Eukaryota</taxon>
        <taxon>Fungi</taxon>
        <taxon>Dikarya</taxon>
        <taxon>Ascomycota</taxon>
        <taxon>Pezizomycotina</taxon>
        <taxon>Leotiomycetes</taxon>
        <taxon>Helotiales</taxon>
        <taxon>Mollisiaceae</taxon>
        <taxon>Mollisia</taxon>
    </lineage>
</organism>
<evidence type="ECO:0000313" key="4">
    <source>
        <dbReference type="Proteomes" id="UP000070700"/>
    </source>
</evidence>
<dbReference type="Proteomes" id="UP000070700">
    <property type="component" value="Unassembled WGS sequence"/>
</dbReference>
<dbReference type="Pfam" id="PF00144">
    <property type="entry name" value="Beta-lactamase"/>
    <property type="match status" value="1"/>
</dbReference>
<dbReference type="PANTHER" id="PTHR46825:SF14">
    <property type="entry name" value="BETA-LACTAMASE-RELATED DOMAIN-CONTAINING PROTEIN"/>
    <property type="match status" value="1"/>
</dbReference>
<dbReference type="PANTHER" id="PTHR46825">
    <property type="entry name" value="D-ALANYL-D-ALANINE-CARBOXYPEPTIDASE/ENDOPEPTIDASE AMPH"/>
    <property type="match status" value="1"/>
</dbReference>
<dbReference type="InterPro" id="IPR050491">
    <property type="entry name" value="AmpC-like"/>
</dbReference>
<keyword evidence="4" id="KW-1185">Reference proteome</keyword>
<feature type="domain" description="Beta-lactamase-related" evidence="2">
    <location>
        <begin position="38"/>
        <end position="370"/>
    </location>
</feature>
<evidence type="ECO:0000256" key="1">
    <source>
        <dbReference type="ARBA" id="ARBA00038215"/>
    </source>
</evidence>
<protein>
    <submittedName>
        <fullName evidence="3">Beta-lactamase/transpeptidase-like protein</fullName>
    </submittedName>
</protein>
<sequence>MLRIAAPRLSCSTSGDVSSIIARLKANEHEIDRICQIAGIAGASVGVIHEGEVIYKHHHGFQNIAAQEKANDDTLYGIGSCSKPFFAAVIGSIVSEGKLKWDEPLKNYLPMLATSSKIVTECSTLVDVLGHRTGLTGAFHTTFQGNGDHLIGNKDFWAYLPTLAPAASFRERWIYNSHGYSIAGELLTQLTGKNLTSLLQEHVNKALGLTRTITELDFDKEPNFAKPYSTLEDGTPYELKERQDFRGHFFEAAAGLFKANLDAMHTSDGFEEVSNPIKEGETLFSQHIPVLNPSFRERSYALGWIRTQLPEIAGVMGDNIRILGLDELPIIGEGTESRLLLYHQGATVGYFPSLYQFPELRSGIVVLTNSIALGDQADWIAQSLTQGDYWDAGGLFYIQVRRKPGSHDTLRIAFQGLEKHAYDLRHYHDDVFEWTLTRNETAKRARYHMFGLDYFLMQFKGNSKDIDELAWHDDGNLHNPRVLKKSASSAI</sequence>
<dbReference type="Gene3D" id="3.40.710.10">
    <property type="entry name" value="DD-peptidase/beta-lactamase superfamily"/>
    <property type="match status" value="1"/>
</dbReference>
<dbReference type="KEGG" id="psco:LY89DRAFT_698169"/>
<evidence type="ECO:0000259" key="2">
    <source>
        <dbReference type="Pfam" id="PF00144"/>
    </source>
</evidence>
<comment type="similarity">
    <text evidence="1">Belongs to the peptidase S12 family.</text>
</comment>
<dbReference type="InterPro" id="IPR001466">
    <property type="entry name" value="Beta-lactam-related"/>
</dbReference>
<accession>A0A194X597</accession>
<dbReference type="InterPro" id="IPR012338">
    <property type="entry name" value="Beta-lactam/transpept-like"/>
</dbReference>
<dbReference type="SUPFAM" id="SSF56601">
    <property type="entry name" value="beta-lactamase/transpeptidase-like"/>
    <property type="match status" value="1"/>
</dbReference>
<evidence type="ECO:0000313" key="3">
    <source>
        <dbReference type="EMBL" id="KUJ15351.1"/>
    </source>
</evidence>
<reference evidence="3 4" key="1">
    <citation type="submission" date="2015-10" db="EMBL/GenBank/DDBJ databases">
        <title>Full genome of DAOMC 229536 Phialocephala scopiformis, a fungal endophyte of spruce producing the potent anti-insectan compound rugulosin.</title>
        <authorList>
            <consortium name="DOE Joint Genome Institute"/>
            <person name="Walker A.K."/>
            <person name="Frasz S.L."/>
            <person name="Seifert K.A."/>
            <person name="Miller J.D."/>
            <person name="Mondo S.J."/>
            <person name="Labutti K."/>
            <person name="Lipzen A."/>
            <person name="Dockter R."/>
            <person name="Kennedy M."/>
            <person name="Grigoriev I.V."/>
            <person name="Spatafora J.W."/>
        </authorList>
    </citation>
    <scope>NUCLEOTIDE SEQUENCE [LARGE SCALE GENOMIC DNA]</scope>
    <source>
        <strain evidence="3 4">CBS 120377</strain>
    </source>
</reference>
<proteinExistence type="inferred from homology"/>
<dbReference type="RefSeq" id="XP_018069706.1">
    <property type="nucleotide sequence ID" value="XM_018216962.1"/>
</dbReference>
<dbReference type="InParanoid" id="A0A194X597"/>